<dbReference type="STRING" id="709839.TSA66_12470"/>
<dbReference type="SUPFAM" id="SSF64307">
    <property type="entry name" value="SirA-like"/>
    <property type="match status" value="1"/>
</dbReference>
<evidence type="ECO:0000313" key="3">
    <source>
        <dbReference type="Proteomes" id="UP000031572"/>
    </source>
</evidence>
<gene>
    <name evidence="2" type="ORF">TSA66_12470</name>
</gene>
<dbReference type="Proteomes" id="UP000031572">
    <property type="component" value="Unassembled WGS sequence"/>
</dbReference>
<reference evidence="2 3" key="1">
    <citation type="submission" date="2014-12" db="EMBL/GenBank/DDBJ databases">
        <title>Denitrispirillum autotrophicum gen. nov., sp. nov., Denitrifying, Facultatively Autotrophic Bacteria Isolated from Rice Paddy Soil.</title>
        <authorList>
            <person name="Ishii S."/>
            <person name="Ashida N."/>
            <person name="Ohno H."/>
            <person name="Otsuka S."/>
            <person name="Yokota A."/>
            <person name="Senoo K."/>
        </authorList>
    </citation>
    <scope>NUCLEOTIDE SEQUENCE [LARGE SCALE GENOMIC DNA]</scope>
    <source>
        <strain evidence="2 3">TSA66</strain>
    </source>
</reference>
<dbReference type="RefSeq" id="WP_040040264.1">
    <property type="nucleotide sequence ID" value="NZ_JWJG01000028.1"/>
</dbReference>
<dbReference type="EMBL" id="JWJG01000028">
    <property type="protein sequence ID" value="KIF81437.1"/>
    <property type="molecule type" value="Genomic_DNA"/>
</dbReference>
<dbReference type="InterPro" id="IPR036868">
    <property type="entry name" value="TusA-like_sf"/>
</dbReference>
<organism evidence="2 3">
    <name type="scientific">Noviherbaspirillum autotrophicum</name>
    <dbReference type="NCBI Taxonomy" id="709839"/>
    <lineage>
        <taxon>Bacteria</taxon>
        <taxon>Pseudomonadati</taxon>
        <taxon>Pseudomonadota</taxon>
        <taxon>Betaproteobacteria</taxon>
        <taxon>Burkholderiales</taxon>
        <taxon>Oxalobacteraceae</taxon>
        <taxon>Noviherbaspirillum</taxon>
    </lineage>
</organism>
<feature type="domain" description="DUF2249" evidence="1">
    <location>
        <begin position="10"/>
        <end position="74"/>
    </location>
</feature>
<keyword evidence="3" id="KW-1185">Reference proteome</keyword>
<evidence type="ECO:0000259" key="1">
    <source>
        <dbReference type="Pfam" id="PF10006"/>
    </source>
</evidence>
<proteinExistence type="predicted"/>
<dbReference type="InterPro" id="IPR018720">
    <property type="entry name" value="DUF2249"/>
</dbReference>
<name>A0A0C1YLR9_9BURK</name>
<dbReference type="Pfam" id="PF10006">
    <property type="entry name" value="DUF2249"/>
    <property type="match status" value="1"/>
</dbReference>
<accession>A0A0C1YLR9</accession>
<sequence length="76" mass="9000">MTQPDDEIALDVCWLEPPEPMERILDALSTLPPGKRLRVLIHREPIPLYRILGNNGYAYRTQCRDDHLYEILIWQK</sequence>
<comment type="caution">
    <text evidence="2">The sequence shown here is derived from an EMBL/GenBank/DDBJ whole genome shotgun (WGS) entry which is preliminary data.</text>
</comment>
<protein>
    <recommendedName>
        <fullName evidence="1">DUF2249 domain-containing protein</fullName>
    </recommendedName>
</protein>
<evidence type="ECO:0000313" key="2">
    <source>
        <dbReference type="EMBL" id="KIF81437.1"/>
    </source>
</evidence>
<dbReference type="AlphaFoldDB" id="A0A0C1YLR9"/>
<dbReference type="OrthoDB" id="151621at2"/>